<protein>
    <submittedName>
        <fullName evidence="2">Uncharacterized protein</fullName>
    </submittedName>
</protein>
<gene>
    <name evidence="2" type="ORF">PR048_025995</name>
</gene>
<evidence type="ECO:0000256" key="1">
    <source>
        <dbReference type="SAM" id="MobiDB-lite"/>
    </source>
</evidence>
<sequence>MLKPHWLSGKSTQMWGHCSSVGRALFKSRARALQNAAGLCKRCHVLKLQLCPPHTPSLTRADQGWRCKAATALSSALKEMFKIPSISTNTCINPPLHGHPDALMNPWKVPDCFATRHNTGSSGTGMGLPITAAMAFHSNMIHPAGHTLYVMYLSRAVVTKRSVRGPIVVMNGRGRRMDIPEKTRRPPTSSGTISTCENLESKQSEQRLGLKERVVLCAGKRLEQRLGLKECVLLCAGKRSEERLRLKERVLLCAGKRSEKRLGLKECVLCAGKRSEERLRPKERVLLCAGKRSEERLRPKERVLLCAGKRSEQRLKFKERVLLCAGKRSEKRLRLKECVLLCAGKRSEKRLRLKECVLLCAGKRSEKRLRLKERVLLCAGKRSEQRLRLKERVLLCAGKRSEKRLRLKECVLLCAGKRSEKRLRLKECVLLCAGKRSEQRLRLKECVLLCAGKRSEKRLRLKERVLLCAGKRSEKRLRLKECVLLCAGKRSEQRLSVVDGHHAGRAVSGRRSSSIGCRSLLGRRSSVGLVFITCHDPVRRRDGNTARLARRSDEALEVCVSVARIAPSLLDLERAAPSHSNRNLKTKILDTCWWVGANHDPLPRLADALSITPRQRHSISEYSRVKELFLPPVTPTPPLSCRDNAKEMHSSRTRHCLIHAVAVFPFAIRRSFFYHPELSHSFINPIHLKLAEFEMARRPAAVFIKLAVTSGMFIAPREALRERDIGRKQYNQSPRRASVIQNPSLPSLPPSLSYDLTTLFPSLPLARARCKASLDHQRRLEFLQTAYVRRKLPAEMASIKATPRGNTPWIKFSASNPLRLLGRKIMQGDVHRGKEGLGSHGLNFGAMTTTLSIYGEHGKNRQERPVCLLASHLDYPGSIPGRATPDSRMWESCRTMPLVGGFFRRPPVPPPPNSFRRCSMIASITHIGSQDFDVSYVTLLKYRRSRRATSCGYDSSHPVWHALYECLQDIHGDSSPFLLQPFHELSIGFWLCLTSPHPVIQFVPKMFYRVEVGALGWPVQSANIVVGVPLNSSP</sequence>
<name>A0ABQ9GK25_9NEOP</name>
<organism evidence="2 3">
    <name type="scientific">Dryococelus australis</name>
    <dbReference type="NCBI Taxonomy" id="614101"/>
    <lineage>
        <taxon>Eukaryota</taxon>
        <taxon>Metazoa</taxon>
        <taxon>Ecdysozoa</taxon>
        <taxon>Arthropoda</taxon>
        <taxon>Hexapoda</taxon>
        <taxon>Insecta</taxon>
        <taxon>Pterygota</taxon>
        <taxon>Neoptera</taxon>
        <taxon>Polyneoptera</taxon>
        <taxon>Phasmatodea</taxon>
        <taxon>Verophasmatodea</taxon>
        <taxon>Anareolatae</taxon>
        <taxon>Phasmatidae</taxon>
        <taxon>Eurycanthinae</taxon>
        <taxon>Dryococelus</taxon>
    </lineage>
</organism>
<feature type="compositionally biased region" description="Polar residues" evidence="1">
    <location>
        <begin position="186"/>
        <end position="198"/>
    </location>
</feature>
<reference evidence="2 3" key="1">
    <citation type="submission" date="2023-02" db="EMBL/GenBank/DDBJ databases">
        <title>LHISI_Scaffold_Assembly.</title>
        <authorList>
            <person name="Stuart O.P."/>
            <person name="Cleave R."/>
            <person name="Magrath M.J.L."/>
            <person name="Mikheyev A.S."/>
        </authorList>
    </citation>
    <scope>NUCLEOTIDE SEQUENCE [LARGE SCALE GENOMIC DNA]</scope>
    <source>
        <strain evidence="2">Daus_M_001</strain>
        <tissue evidence="2">Leg muscle</tissue>
    </source>
</reference>
<comment type="caution">
    <text evidence="2">The sequence shown here is derived from an EMBL/GenBank/DDBJ whole genome shotgun (WGS) entry which is preliminary data.</text>
</comment>
<dbReference type="Proteomes" id="UP001159363">
    <property type="component" value="Chromosome 10"/>
</dbReference>
<accession>A0ABQ9GK25</accession>
<dbReference type="EMBL" id="JARBHB010000011">
    <property type="protein sequence ID" value="KAJ8872391.1"/>
    <property type="molecule type" value="Genomic_DNA"/>
</dbReference>
<proteinExistence type="predicted"/>
<keyword evidence="3" id="KW-1185">Reference proteome</keyword>
<evidence type="ECO:0000313" key="2">
    <source>
        <dbReference type="EMBL" id="KAJ8872391.1"/>
    </source>
</evidence>
<evidence type="ECO:0000313" key="3">
    <source>
        <dbReference type="Proteomes" id="UP001159363"/>
    </source>
</evidence>
<feature type="region of interest" description="Disordered" evidence="1">
    <location>
        <begin position="178"/>
        <end position="198"/>
    </location>
</feature>